<dbReference type="NCBIfam" id="TIGR00447">
    <property type="entry name" value="pth"/>
    <property type="match status" value="1"/>
</dbReference>
<feature type="site" description="Discriminates between blocked and unblocked aminoacyl-tRNA" evidence="7">
    <location>
        <position position="9"/>
    </location>
</feature>
<comment type="similarity">
    <text evidence="5 7 9">Belongs to the PTH family.</text>
</comment>
<evidence type="ECO:0000256" key="1">
    <source>
        <dbReference type="ARBA" id="ARBA00013260"/>
    </source>
</evidence>
<dbReference type="RefSeq" id="WP_053235314.1">
    <property type="nucleotide sequence ID" value="NZ_CP011125.1"/>
</dbReference>
<name>A0A0F6YKB1_9BACT</name>
<keyword evidence="4 7" id="KW-0694">RNA-binding</keyword>
<dbReference type="GO" id="GO:0072344">
    <property type="term" value="P:rescue of stalled ribosome"/>
    <property type="evidence" value="ECO:0007669"/>
    <property type="project" value="UniProtKB-UniRule"/>
</dbReference>
<dbReference type="Pfam" id="PF01195">
    <property type="entry name" value="Pept_tRNA_hydro"/>
    <property type="match status" value="1"/>
</dbReference>
<dbReference type="CDD" id="cd00462">
    <property type="entry name" value="PTH"/>
    <property type="match status" value="1"/>
</dbReference>
<evidence type="ECO:0000256" key="4">
    <source>
        <dbReference type="ARBA" id="ARBA00022884"/>
    </source>
</evidence>
<feature type="active site" description="Proton acceptor" evidence="7">
    <location>
        <position position="19"/>
    </location>
</feature>
<feature type="binding site" evidence="7">
    <location>
        <position position="14"/>
    </location>
    <ligand>
        <name>tRNA</name>
        <dbReference type="ChEBI" id="CHEBI:17843"/>
    </ligand>
</feature>
<evidence type="ECO:0000256" key="3">
    <source>
        <dbReference type="ARBA" id="ARBA00022801"/>
    </source>
</evidence>
<dbReference type="InterPro" id="IPR018171">
    <property type="entry name" value="Pept_tRNA_hydro_CS"/>
</dbReference>
<feature type="binding site" evidence="7">
    <location>
        <position position="112"/>
    </location>
    <ligand>
        <name>tRNA</name>
        <dbReference type="ChEBI" id="CHEBI:17843"/>
    </ligand>
</feature>
<gene>
    <name evidence="7" type="primary">pth</name>
    <name evidence="10" type="ORF">DB32_005287</name>
</gene>
<keyword evidence="3 7" id="KW-0378">Hydrolase</keyword>
<dbReference type="InterPro" id="IPR036416">
    <property type="entry name" value="Pept_tRNA_hydro_sf"/>
</dbReference>
<evidence type="ECO:0000256" key="6">
    <source>
        <dbReference type="ARBA" id="ARBA00050038"/>
    </source>
</evidence>
<dbReference type="SUPFAM" id="SSF53178">
    <property type="entry name" value="Peptidyl-tRNA hydrolase-like"/>
    <property type="match status" value="1"/>
</dbReference>
<comment type="function">
    <text evidence="7">Catalyzes the release of premature peptidyl moieties from peptidyl-tRNA molecules trapped in stalled 50S ribosomal subunits, and thus maintains levels of free tRNAs and 50S ribosomes.</text>
</comment>
<evidence type="ECO:0000256" key="8">
    <source>
        <dbReference type="RuleBase" id="RU000673"/>
    </source>
</evidence>
<protein>
    <recommendedName>
        <fullName evidence="6 7">Peptidyl-tRNA hydrolase</fullName>
        <shortName evidence="7">Pth</shortName>
        <ecNumber evidence="1 7">3.1.1.29</ecNumber>
    </recommendedName>
</protein>
<dbReference type="GO" id="GO:0000049">
    <property type="term" value="F:tRNA binding"/>
    <property type="evidence" value="ECO:0007669"/>
    <property type="project" value="UniProtKB-UniRule"/>
</dbReference>
<feature type="binding site" evidence="7">
    <location>
        <position position="66"/>
    </location>
    <ligand>
        <name>tRNA</name>
        <dbReference type="ChEBI" id="CHEBI:17843"/>
    </ligand>
</feature>
<dbReference type="FunFam" id="3.40.50.1470:FF:000001">
    <property type="entry name" value="Peptidyl-tRNA hydrolase"/>
    <property type="match status" value="1"/>
</dbReference>
<dbReference type="GO" id="GO:0005737">
    <property type="term" value="C:cytoplasm"/>
    <property type="evidence" value="ECO:0007669"/>
    <property type="project" value="UniProtKB-SubCell"/>
</dbReference>
<proteinExistence type="inferred from homology"/>
<dbReference type="HAMAP" id="MF_00083">
    <property type="entry name" value="Pept_tRNA_hydro_bact"/>
    <property type="match status" value="1"/>
</dbReference>
<dbReference type="KEGG" id="samy:DB32_005287"/>
<dbReference type="PANTHER" id="PTHR17224">
    <property type="entry name" value="PEPTIDYL-TRNA HYDROLASE"/>
    <property type="match status" value="1"/>
</dbReference>
<evidence type="ECO:0000256" key="5">
    <source>
        <dbReference type="ARBA" id="ARBA00038063"/>
    </source>
</evidence>
<dbReference type="AlphaFoldDB" id="A0A0F6YKB1"/>
<evidence type="ECO:0000256" key="7">
    <source>
        <dbReference type="HAMAP-Rule" id="MF_00083"/>
    </source>
</evidence>
<sequence length="194" mass="20883">MWLIVGLGNPGPKYRNTRHNVGFMVVDRLADRASAGPFKEKFKGEWCKATIAGRDVVLLKPLTFMNLSGESLQQAMAFFKTPLSEVLVIHDELDLAYRDVRVKVGGGAAGHNGLKSIVQHCGGPDFARVRIGIGRPPKGSTESWVLGEFDTMESAELPDVLQAAALAAEAVVKDGAQAAQNKFNARPKAPSEKA</sequence>
<evidence type="ECO:0000313" key="10">
    <source>
        <dbReference type="EMBL" id="AKF08138.1"/>
    </source>
</evidence>
<comment type="subunit">
    <text evidence="7">Monomer.</text>
</comment>
<evidence type="ECO:0000256" key="2">
    <source>
        <dbReference type="ARBA" id="ARBA00022555"/>
    </source>
</evidence>
<comment type="catalytic activity">
    <reaction evidence="7 8">
        <text>an N-acyl-L-alpha-aminoacyl-tRNA + H2O = an N-acyl-L-amino acid + a tRNA + H(+)</text>
        <dbReference type="Rhea" id="RHEA:54448"/>
        <dbReference type="Rhea" id="RHEA-COMP:10123"/>
        <dbReference type="Rhea" id="RHEA-COMP:13883"/>
        <dbReference type="ChEBI" id="CHEBI:15377"/>
        <dbReference type="ChEBI" id="CHEBI:15378"/>
        <dbReference type="ChEBI" id="CHEBI:59874"/>
        <dbReference type="ChEBI" id="CHEBI:78442"/>
        <dbReference type="ChEBI" id="CHEBI:138191"/>
        <dbReference type="EC" id="3.1.1.29"/>
    </reaction>
</comment>
<dbReference type="EC" id="3.1.1.29" evidence="1 7"/>
<keyword evidence="11" id="KW-1185">Reference proteome</keyword>
<feature type="site" description="Stabilizes the basic form of H active site to accept a proton" evidence="7">
    <location>
        <position position="91"/>
    </location>
</feature>
<reference evidence="10 11" key="1">
    <citation type="submission" date="2015-03" db="EMBL/GenBank/DDBJ databases">
        <title>Genome assembly of Sandaracinus amylolyticus DSM 53668.</title>
        <authorList>
            <person name="Sharma G."/>
            <person name="Subramanian S."/>
        </authorList>
    </citation>
    <scope>NUCLEOTIDE SEQUENCE [LARGE SCALE GENOMIC DNA]</scope>
    <source>
        <strain evidence="10 11">DSM 53668</strain>
    </source>
</reference>
<keyword evidence="7" id="KW-0963">Cytoplasm</keyword>
<dbReference type="PROSITE" id="PS01196">
    <property type="entry name" value="PEPT_TRNA_HYDROL_2"/>
    <property type="match status" value="1"/>
</dbReference>
<comment type="function">
    <text evidence="7">Hydrolyzes ribosome-free peptidyl-tRNAs (with 1 or more amino acids incorporated), which drop off the ribosome during protein synthesis, or as a result of ribosome stalling.</text>
</comment>
<dbReference type="GO" id="GO:0006515">
    <property type="term" value="P:protein quality control for misfolded or incompletely synthesized proteins"/>
    <property type="evidence" value="ECO:0007669"/>
    <property type="project" value="UniProtKB-UniRule"/>
</dbReference>
<dbReference type="InterPro" id="IPR001328">
    <property type="entry name" value="Pept_tRNA_hydro"/>
</dbReference>
<feature type="binding site" evidence="7">
    <location>
        <position position="64"/>
    </location>
    <ligand>
        <name>tRNA</name>
        <dbReference type="ChEBI" id="CHEBI:17843"/>
    </ligand>
</feature>
<dbReference type="GO" id="GO:0004045">
    <property type="term" value="F:peptidyl-tRNA hydrolase activity"/>
    <property type="evidence" value="ECO:0007669"/>
    <property type="project" value="UniProtKB-UniRule"/>
</dbReference>
<dbReference type="Gene3D" id="3.40.50.1470">
    <property type="entry name" value="Peptidyl-tRNA hydrolase"/>
    <property type="match status" value="1"/>
</dbReference>
<dbReference type="STRING" id="927083.DB32_005287"/>
<comment type="subcellular location">
    <subcellularLocation>
        <location evidence="7">Cytoplasm</location>
    </subcellularLocation>
</comment>
<dbReference type="OrthoDB" id="9800507at2"/>
<evidence type="ECO:0000256" key="9">
    <source>
        <dbReference type="RuleBase" id="RU004320"/>
    </source>
</evidence>
<accession>A0A0F6YKB1</accession>
<dbReference type="Proteomes" id="UP000034883">
    <property type="component" value="Chromosome"/>
</dbReference>
<dbReference type="EMBL" id="CP011125">
    <property type="protein sequence ID" value="AKF08138.1"/>
    <property type="molecule type" value="Genomic_DNA"/>
</dbReference>
<dbReference type="PROSITE" id="PS01195">
    <property type="entry name" value="PEPT_TRNA_HYDROL_1"/>
    <property type="match status" value="1"/>
</dbReference>
<organism evidence="10 11">
    <name type="scientific">Sandaracinus amylolyticus</name>
    <dbReference type="NCBI Taxonomy" id="927083"/>
    <lineage>
        <taxon>Bacteria</taxon>
        <taxon>Pseudomonadati</taxon>
        <taxon>Myxococcota</taxon>
        <taxon>Polyangia</taxon>
        <taxon>Polyangiales</taxon>
        <taxon>Sandaracinaceae</taxon>
        <taxon>Sandaracinus</taxon>
    </lineage>
</organism>
<evidence type="ECO:0000313" key="11">
    <source>
        <dbReference type="Proteomes" id="UP000034883"/>
    </source>
</evidence>
<keyword evidence="2 7" id="KW-0820">tRNA-binding</keyword>
<dbReference type="PANTHER" id="PTHR17224:SF1">
    <property type="entry name" value="PEPTIDYL-TRNA HYDROLASE"/>
    <property type="match status" value="1"/>
</dbReference>